<dbReference type="STRING" id="1505907.TEU_07485"/>
<proteinExistence type="predicted"/>
<dbReference type="RefSeq" id="WP_050003161.1">
    <property type="nucleotide sequence ID" value="NZ_CP008887.1"/>
</dbReference>
<evidence type="ECO:0000313" key="1">
    <source>
        <dbReference type="EMBL" id="AIU70185.1"/>
    </source>
</evidence>
<protein>
    <submittedName>
        <fullName evidence="1">Uncharacterized protein</fullName>
    </submittedName>
</protein>
<dbReference type="GeneID" id="25153279"/>
<sequence length="63" mass="7384">MRVVSIYDLRRLPRGEALRRLREAEWVLDEGATFIPSGEFSRIRENSGSVHKRLTHKHKVVRA</sequence>
<dbReference type="EMBL" id="CP008887">
    <property type="protein sequence ID" value="AIU70185.1"/>
    <property type="molecule type" value="Genomic_DNA"/>
</dbReference>
<gene>
    <name evidence="1" type="ORF">TEU_07485</name>
</gene>
<keyword evidence="2" id="KW-1185">Reference proteome</keyword>
<dbReference type="OrthoDB" id="374466at2157"/>
<name>A0A097QUM8_9EURY</name>
<dbReference type="Proteomes" id="UP000029980">
    <property type="component" value="Chromosome"/>
</dbReference>
<reference evidence="1 2" key="1">
    <citation type="journal article" date="2015" name="Int. J. Syst. Evol. Microbiol.">
        <title>Thermococcus eurythermalis sp. nov., a conditional piezophilic hyperthermophilic archaeon with a wide temperature range isolated from an oil-immersed chimney in the Guaymas Basin.</title>
        <authorList>
            <person name="Zhao W."/>
            <person name="Zeng X."/>
            <person name="Xiao X."/>
        </authorList>
    </citation>
    <scope>NUCLEOTIDE SEQUENCE [LARGE SCALE GENOMIC DNA]</scope>
    <source>
        <strain evidence="1 2">A501</strain>
    </source>
</reference>
<accession>A0A097QUM8</accession>
<dbReference type="HOGENOM" id="CLU_2875280_0_0_2"/>
<dbReference type="AlphaFoldDB" id="A0A097QUM8"/>
<organism evidence="1 2">
    <name type="scientific">Thermococcus eurythermalis</name>
    <dbReference type="NCBI Taxonomy" id="1505907"/>
    <lineage>
        <taxon>Archaea</taxon>
        <taxon>Methanobacteriati</taxon>
        <taxon>Methanobacteriota</taxon>
        <taxon>Thermococci</taxon>
        <taxon>Thermococcales</taxon>
        <taxon>Thermococcaceae</taxon>
        <taxon>Thermococcus</taxon>
    </lineage>
</organism>
<dbReference type="KEGG" id="teu:TEU_07485"/>
<evidence type="ECO:0000313" key="2">
    <source>
        <dbReference type="Proteomes" id="UP000029980"/>
    </source>
</evidence>